<organism evidence="1 2">
    <name type="scientific">Lysinibacillus fusiformis</name>
    <dbReference type="NCBI Taxonomy" id="28031"/>
    <lineage>
        <taxon>Bacteria</taxon>
        <taxon>Bacillati</taxon>
        <taxon>Bacillota</taxon>
        <taxon>Bacilli</taxon>
        <taxon>Bacillales</taxon>
        <taxon>Bacillaceae</taxon>
        <taxon>Lysinibacillus</taxon>
    </lineage>
</organism>
<gene>
    <name evidence="1" type="ORF">SAMN02787113_04769</name>
</gene>
<comment type="caution">
    <text evidence="1">The sequence shown here is derived from an EMBL/GenBank/DDBJ whole genome shotgun (WGS) entry which is preliminary data.</text>
</comment>
<dbReference type="Proteomes" id="UP000199410">
    <property type="component" value="Unassembled WGS sequence"/>
</dbReference>
<dbReference type="AlphaFoldDB" id="A0A1H9SN11"/>
<name>A0A1H9SN11_9BACI</name>
<evidence type="ECO:0000313" key="1">
    <source>
        <dbReference type="EMBL" id="SER86331.1"/>
    </source>
</evidence>
<accession>A0A1H9SN11</accession>
<reference evidence="1 2" key="1">
    <citation type="submission" date="2016-10" db="EMBL/GenBank/DDBJ databases">
        <authorList>
            <person name="Varghese N."/>
            <person name="Submissions S."/>
        </authorList>
    </citation>
    <scope>NUCLEOTIDE SEQUENCE [LARGE SCALE GENOMIC DNA]</scope>
    <source>
        <strain evidence="1 2">TC-13</strain>
    </source>
</reference>
<sequence>MIMLKRTIYIICLGILLFSNFNFNGSQSLYVANAATSAPIKDTITLTVKFPDTVGEGFGVEPTDPEEIHQMVDSKGKSHPQRTGWGAIKYECVRTDTDYIAGYDYYGNPIWDVHTVSGWRQKEDYSTEDSHVPHQPAEVKKEIVQQFGQEMYDLAEAAGAVFYYDDTTPVPARFLTGDIGEYNKRVNGTTGRYSIYYKDSTYTGQHCQNGEKAYFYRNNDFFVTATFDVEWVEPEDKQGTGLGRAYWELERKDKNGLSEVAVYSSFKGEYDKHVAVRNIKHTVDLDTKHVEQEGPIEFYINAKQVQNKDMQYAFEYEYTNKKIGWVCTGAGEEQRCHWDDRPDWRAVQKFELNGSIPVDHQQGKAEKSDKLDGVLVKKWVVGREDKYGPLKESKAYYEQYSRAEGNEWQDEVKLKTQTTLPMTPGKFMYSVELPSGKHKDGDFYPLKKTQSSGTYQAAELDESLQAEFADGVQLQQKVLTDKGMKAEQRQFESEFVSDMFFTTSGTGFMSGYNYAEKVKQAIKNDQALPSFSQVVQEGTAKGEAEFVQYTKGVPFEDDWVFTKSEEDFPHLQRYSLPVTPNSELLPKETYKNQLELVDMGLSDLSFTFDQSFSFEHFLFGSGYDDAWIIEQTESRFPVTEYETVELTHEQVKALAAAERKHSNNKIHNFRFVDRTFSDKVREIRGAN</sequence>
<evidence type="ECO:0000313" key="2">
    <source>
        <dbReference type="Proteomes" id="UP000199410"/>
    </source>
</evidence>
<dbReference type="EMBL" id="FOEL01000031">
    <property type="protein sequence ID" value="SER86331.1"/>
    <property type="molecule type" value="Genomic_DNA"/>
</dbReference>
<proteinExistence type="predicted"/>
<protein>
    <submittedName>
        <fullName evidence="1">Uncharacterized protein</fullName>
    </submittedName>
</protein>